<feature type="compositionally biased region" description="Low complexity" evidence="1">
    <location>
        <begin position="186"/>
        <end position="198"/>
    </location>
</feature>
<evidence type="ECO:0000256" key="1">
    <source>
        <dbReference type="SAM" id="MobiDB-lite"/>
    </source>
</evidence>
<protein>
    <submittedName>
        <fullName evidence="2">Uncharacterized protein</fullName>
    </submittedName>
</protein>
<dbReference type="EMBL" id="HACM01000903">
    <property type="protein sequence ID" value="CRZ01345.1"/>
    <property type="molecule type" value="Transcribed_RNA"/>
</dbReference>
<dbReference type="AlphaFoldDB" id="A0A0H5QH77"/>
<feature type="compositionally biased region" description="Basic and acidic residues" evidence="1">
    <location>
        <begin position="173"/>
        <end position="185"/>
    </location>
</feature>
<name>A0A0H5QH77_9EUKA</name>
<proteinExistence type="predicted"/>
<accession>A0A0H5QH77</accession>
<sequence length="224" mass="24369">RLEPPGLSKDTLSRQPNHPPRVGPIATGFHHTKLFVARDPKDNERDMTVYTKEQLSEMPRRDLQALAKKYDVRANVKTSEIVNELMAAFSKGTSPKPSPKSEKTSPMSGKKRQAGELDRSPSPKRAASRSQSPKRAASRSPSPSRKVAKTSSSPRGSPKKPAECPAVPAELLDEIKETVANRDPAHSLAASSPPKPAPVKVALHQELKKTVTKSEPTVVPDPEE</sequence>
<feature type="region of interest" description="Disordered" evidence="1">
    <location>
        <begin position="1"/>
        <end position="29"/>
    </location>
</feature>
<organism evidence="2">
    <name type="scientific">Spongospora subterranea</name>
    <dbReference type="NCBI Taxonomy" id="70186"/>
    <lineage>
        <taxon>Eukaryota</taxon>
        <taxon>Sar</taxon>
        <taxon>Rhizaria</taxon>
        <taxon>Endomyxa</taxon>
        <taxon>Phytomyxea</taxon>
        <taxon>Plasmodiophorida</taxon>
        <taxon>Plasmodiophoridae</taxon>
        <taxon>Spongospora</taxon>
    </lineage>
</organism>
<feature type="non-terminal residue" evidence="2">
    <location>
        <position position="1"/>
    </location>
</feature>
<evidence type="ECO:0000313" key="2">
    <source>
        <dbReference type="EMBL" id="CRZ01345.1"/>
    </source>
</evidence>
<feature type="region of interest" description="Disordered" evidence="1">
    <location>
        <begin position="88"/>
        <end position="198"/>
    </location>
</feature>
<reference evidence="2" key="1">
    <citation type="submission" date="2015-04" db="EMBL/GenBank/DDBJ databases">
        <title>The genome sequence of the plant pathogenic Rhizarian Plasmodiophora brassicae reveals insights in its biotrophic life cycle and the origin of chitin synthesis.</title>
        <authorList>
            <person name="Schwelm A."/>
            <person name="Fogelqvist J."/>
            <person name="Knaust A."/>
            <person name="Julke S."/>
            <person name="Lilja T."/>
            <person name="Dhandapani V."/>
            <person name="Bonilla-Rosso G."/>
            <person name="Karlsson M."/>
            <person name="Shevchenko A."/>
            <person name="Choi S.R."/>
            <person name="Kim H.G."/>
            <person name="Park J.Y."/>
            <person name="Lim Y.P."/>
            <person name="Ludwig-Muller J."/>
            <person name="Dixelius C."/>
        </authorList>
    </citation>
    <scope>NUCLEOTIDE SEQUENCE</scope>
    <source>
        <tissue evidence="2">Potato root galls</tissue>
    </source>
</reference>
<feature type="compositionally biased region" description="Low complexity" evidence="1">
    <location>
        <begin position="123"/>
        <end position="145"/>
    </location>
</feature>